<comment type="caution">
    <text evidence="1">The sequence shown here is derived from an EMBL/GenBank/DDBJ whole genome shotgun (WGS) entry which is preliminary data.</text>
</comment>
<gene>
    <name evidence="1" type="ORF">PPERSA_00032</name>
</gene>
<evidence type="ECO:0000313" key="1">
    <source>
        <dbReference type="EMBL" id="KRW98373.1"/>
    </source>
</evidence>
<sequence>MSNISIQHQNDIEILELSINQWLDGQGIEWADPEEKMESYYQKKKLEIFSVKVELENSDFTENQLTFDNIEQIDSQWEINKYYYELSEQVQFAKSERCVVVVEQIILILI</sequence>
<name>A0A0V0Q890_PSEPJ</name>
<evidence type="ECO:0000313" key="2">
    <source>
        <dbReference type="Proteomes" id="UP000054937"/>
    </source>
</evidence>
<reference evidence="1 2" key="1">
    <citation type="journal article" date="2015" name="Sci. Rep.">
        <title>Genome of the facultative scuticociliatosis pathogen Pseudocohnilembus persalinus provides insight into its virulence through horizontal gene transfer.</title>
        <authorList>
            <person name="Xiong J."/>
            <person name="Wang G."/>
            <person name="Cheng J."/>
            <person name="Tian M."/>
            <person name="Pan X."/>
            <person name="Warren A."/>
            <person name="Jiang C."/>
            <person name="Yuan D."/>
            <person name="Miao W."/>
        </authorList>
    </citation>
    <scope>NUCLEOTIDE SEQUENCE [LARGE SCALE GENOMIC DNA]</scope>
    <source>
        <strain evidence="1">36N120E</strain>
    </source>
</reference>
<proteinExistence type="predicted"/>
<keyword evidence="2" id="KW-1185">Reference proteome</keyword>
<protein>
    <submittedName>
        <fullName evidence="1">Uncharacterized protein</fullName>
    </submittedName>
</protein>
<dbReference type="EMBL" id="LDAU01000252">
    <property type="protein sequence ID" value="KRW98373.1"/>
    <property type="molecule type" value="Genomic_DNA"/>
</dbReference>
<dbReference type="AlphaFoldDB" id="A0A0V0Q890"/>
<dbReference type="Proteomes" id="UP000054937">
    <property type="component" value="Unassembled WGS sequence"/>
</dbReference>
<dbReference type="InParanoid" id="A0A0V0Q890"/>
<accession>A0A0V0Q890</accession>
<organism evidence="1 2">
    <name type="scientific">Pseudocohnilembus persalinus</name>
    <name type="common">Ciliate</name>
    <dbReference type="NCBI Taxonomy" id="266149"/>
    <lineage>
        <taxon>Eukaryota</taxon>
        <taxon>Sar</taxon>
        <taxon>Alveolata</taxon>
        <taxon>Ciliophora</taxon>
        <taxon>Intramacronucleata</taxon>
        <taxon>Oligohymenophorea</taxon>
        <taxon>Scuticociliatia</taxon>
        <taxon>Philasterida</taxon>
        <taxon>Pseudocohnilembidae</taxon>
        <taxon>Pseudocohnilembus</taxon>
    </lineage>
</organism>